<dbReference type="Pfam" id="PF06750">
    <property type="entry name" value="A24_N_bact"/>
    <property type="match status" value="1"/>
</dbReference>
<evidence type="ECO:0000313" key="10">
    <source>
        <dbReference type="EMBL" id="QDU34059.1"/>
    </source>
</evidence>
<feature type="transmembrane region" description="Helical" evidence="7">
    <location>
        <begin position="263"/>
        <end position="281"/>
    </location>
</feature>
<dbReference type="PANTHER" id="PTHR30487">
    <property type="entry name" value="TYPE 4 PREPILIN-LIKE PROTEINS LEADER PEPTIDE-PROCESSING ENZYME"/>
    <property type="match status" value="1"/>
</dbReference>
<dbReference type="Pfam" id="PF01478">
    <property type="entry name" value="Peptidase_A24"/>
    <property type="match status" value="1"/>
</dbReference>
<dbReference type="AlphaFoldDB" id="A0A517YUY0"/>
<keyword evidence="4 7" id="KW-0812">Transmembrane</keyword>
<evidence type="ECO:0000256" key="5">
    <source>
        <dbReference type="ARBA" id="ARBA00022989"/>
    </source>
</evidence>
<feature type="transmembrane region" description="Helical" evidence="7">
    <location>
        <begin position="301"/>
        <end position="319"/>
    </location>
</feature>
<dbReference type="InterPro" id="IPR010627">
    <property type="entry name" value="Prepilin_pept_A24_N"/>
</dbReference>
<organism evidence="10 11">
    <name type="scientific">Poriferisphaera corsica</name>
    <dbReference type="NCBI Taxonomy" id="2528020"/>
    <lineage>
        <taxon>Bacteria</taxon>
        <taxon>Pseudomonadati</taxon>
        <taxon>Planctomycetota</taxon>
        <taxon>Phycisphaerae</taxon>
        <taxon>Phycisphaerales</taxon>
        <taxon>Phycisphaeraceae</taxon>
        <taxon>Poriferisphaera</taxon>
    </lineage>
</organism>
<evidence type="ECO:0000256" key="2">
    <source>
        <dbReference type="ARBA" id="ARBA00005801"/>
    </source>
</evidence>
<evidence type="ECO:0000256" key="6">
    <source>
        <dbReference type="ARBA" id="ARBA00023136"/>
    </source>
</evidence>
<keyword evidence="6 7" id="KW-0472">Membrane</keyword>
<feature type="transmembrane region" description="Helical" evidence="7">
    <location>
        <begin position="182"/>
        <end position="204"/>
    </location>
</feature>
<dbReference type="InterPro" id="IPR050882">
    <property type="entry name" value="Prepilin_peptidase/N-MTase"/>
</dbReference>
<keyword evidence="11" id="KW-1185">Reference proteome</keyword>
<evidence type="ECO:0000256" key="4">
    <source>
        <dbReference type="ARBA" id="ARBA00022692"/>
    </source>
</evidence>
<dbReference type="OrthoDB" id="9789291at2"/>
<feature type="transmembrane region" description="Helical" evidence="7">
    <location>
        <begin position="356"/>
        <end position="377"/>
    </location>
</feature>
<name>A0A517YUY0_9BACT</name>
<evidence type="ECO:0000256" key="1">
    <source>
        <dbReference type="ARBA" id="ARBA00004651"/>
    </source>
</evidence>
<feature type="transmembrane region" description="Helical" evidence="7">
    <location>
        <begin position="389"/>
        <end position="408"/>
    </location>
</feature>
<dbReference type="GO" id="GO:0004190">
    <property type="term" value="F:aspartic-type endopeptidase activity"/>
    <property type="evidence" value="ECO:0007669"/>
    <property type="project" value="InterPro"/>
</dbReference>
<accession>A0A517YUY0</accession>
<sequence>MNPDIMWLIVFFIFGANIGSFLNVVAYRLPEGKSIVSPPSACPNCNHQLAWYDNVPILGWLWLRGKCRYCKTPISIQYPVIEFITGFLWALLYYTYYMTDLRPGFGFLGLDATWPIFLTHIIMISALIAATIIDSKLYIIPLQIPYFVLIIALIALPLSVALDAPNFLALTGMLNDQPLPIATGAGIGAAIGGILGLGLAFVLLKQGTLKRSFNDWDTLMEQFEAEQKASNKTRKHKDRIEAEEVQEEIFYYPHPRREVLKELAFVFFPTIGIFLGMFVAAGNDPSQETAASFTQAPWLHVLAGCICGYFVGCGIVWYTRIFGTLAFGKEAMGLGDVHLLGAIGAVVGALEATLIFFVAPFIGLIAAVLMIGASTLLKGQVKVIPYGPYLAGATYVILIFRNELLTLLNLPLGN</sequence>
<proteinExistence type="inferred from homology"/>
<keyword evidence="3" id="KW-1003">Cell membrane</keyword>
<comment type="similarity">
    <text evidence="2">Belongs to the peptidase A24 family.</text>
</comment>
<evidence type="ECO:0000313" key="11">
    <source>
        <dbReference type="Proteomes" id="UP000317369"/>
    </source>
</evidence>
<feature type="transmembrane region" description="Helical" evidence="7">
    <location>
        <begin position="331"/>
        <end position="350"/>
    </location>
</feature>
<gene>
    <name evidence="10" type="primary">outO</name>
    <name evidence="10" type="ORF">KS4_21210</name>
</gene>
<dbReference type="GO" id="GO:0005886">
    <property type="term" value="C:plasma membrane"/>
    <property type="evidence" value="ECO:0007669"/>
    <property type="project" value="UniProtKB-SubCell"/>
</dbReference>
<comment type="subcellular location">
    <subcellularLocation>
        <location evidence="1">Cell membrane</location>
        <topology evidence="1">Multi-pass membrane protein</topology>
    </subcellularLocation>
</comment>
<reference evidence="10 11" key="1">
    <citation type="submission" date="2019-02" db="EMBL/GenBank/DDBJ databases">
        <title>Deep-cultivation of Planctomycetes and their phenomic and genomic characterization uncovers novel biology.</title>
        <authorList>
            <person name="Wiegand S."/>
            <person name="Jogler M."/>
            <person name="Boedeker C."/>
            <person name="Pinto D."/>
            <person name="Vollmers J."/>
            <person name="Rivas-Marin E."/>
            <person name="Kohn T."/>
            <person name="Peeters S.H."/>
            <person name="Heuer A."/>
            <person name="Rast P."/>
            <person name="Oberbeckmann S."/>
            <person name="Bunk B."/>
            <person name="Jeske O."/>
            <person name="Meyerdierks A."/>
            <person name="Storesund J.E."/>
            <person name="Kallscheuer N."/>
            <person name="Luecker S."/>
            <person name="Lage O.M."/>
            <person name="Pohl T."/>
            <person name="Merkel B.J."/>
            <person name="Hornburger P."/>
            <person name="Mueller R.-W."/>
            <person name="Bruemmer F."/>
            <person name="Labrenz M."/>
            <person name="Spormann A.M."/>
            <person name="Op den Camp H."/>
            <person name="Overmann J."/>
            <person name="Amann R."/>
            <person name="Jetten M.S.M."/>
            <person name="Mascher T."/>
            <person name="Medema M.H."/>
            <person name="Devos D.P."/>
            <person name="Kaster A.-K."/>
            <person name="Ovreas L."/>
            <person name="Rohde M."/>
            <person name="Galperin M.Y."/>
            <person name="Jogler C."/>
        </authorList>
    </citation>
    <scope>NUCLEOTIDE SEQUENCE [LARGE SCALE GENOMIC DNA]</scope>
    <source>
        <strain evidence="10 11">KS4</strain>
    </source>
</reference>
<feature type="transmembrane region" description="Helical" evidence="7">
    <location>
        <begin position="144"/>
        <end position="162"/>
    </location>
</feature>
<keyword evidence="5 7" id="KW-1133">Transmembrane helix</keyword>
<feature type="transmembrane region" description="Helical" evidence="7">
    <location>
        <begin position="114"/>
        <end position="132"/>
    </location>
</feature>
<dbReference type="KEGG" id="pcor:KS4_21210"/>
<dbReference type="GO" id="GO:0006465">
    <property type="term" value="P:signal peptide processing"/>
    <property type="evidence" value="ECO:0007669"/>
    <property type="project" value="TreeGrafter"/>
</dbReference>
<dbReference type="EMBL" id="CP036425">
    <property type="protein sequence ID" value="QDU34059.1"/>
    <property type="molecule type" value="Genomic_DNA"/>
</dbReference>
<evidence type="ECO:0000259" key="9">
    <source>
        <dbReference type="Pfam" id="PF06750"/>
    </source>
</evidence>
<dbReference type="Proteomes" id="UP000317369">
    <property type="component" value="Chromosome"/>
</dbReference>
<feature type="domain" description="Prepilin peptidase A24 N-terminal" evidence="9">
    <location>
        <begin position="13"/>
        <end position="95"/>
    </location>
</feature>
<evidence type="ECO:0000256" key="7">
    <source>
        <dbReference type="SAM" id="Phobius"/>
    </source>
</evidence>
<feature type="transmembrane region" description="Helical" evidence="7">
    <location>
        <begin position="76"/>
        <end position="94"/>
    </location>
</feature>
<protein>
    <submittedName>
        <fullName evidence="10">Type 4 prepilin-like proteins leader peptide-processing enzyme</fullName>
    </submittedName>
</protein>
<feature type="transmembrane region" description="Helical" evidence="7">
    <location>
        <begin position="6"/>
        <end position="27"/>
    </location>
</feature>
<dbReference type="RefSeq" id="WP_145077600.1">
    <property type="nucleotide sequence ID" value="NZ_CP036425.1"/>
</dbReference>
<dbReference type="InterPro" id="IPR000045">
    <property type="entry name" value="Prepilin_IV_endopep_pep"/>
</dbReference>
<feature type="domain" description="Prepilin type IV endopeptidase peptidase" evidence="8">
    <location>
        <begin position="272"/>
        <end position="367"/>
    </location>
</feature>
<dbReference type="PANTHER" id="PTHR30487:SF0">
    <property type="entry name" value="PREPILIN LEADER PEPTIDASE_N-METHYLTRANSFERASE-RELATED"/>
    <property type="match status" value="1"/>
</dbReference>
<evidence type="ECO:0000256" key="3">
    <source>
        <dbReference type="ARBA" id="ARBA00022475"/>
    </source>
</evidence>
<evidence type="ECO:0000259" key="8">
    <source>
        <dbReference type="Pfam" id="PF01478"/>
    </source>
</evidence>